<feature type="transmembrane region" description="Helical" evidence="7">
    <location>
        <begin position="325"/>
        <end position="358"/>
    </location>
</feature>
<evidence type="ECO:0000256" key="6">
    <source>
        <dbReference type="ARBA" id="ARBA00023136"/>
    </source>
</evidence>
<feature type="transmembrane region" description="Helical" evidence="7">
    <location>
        <begin position="175"/>
        <end position="195"/>
    </location>
</feature>
<feature type="transmembrane region" description="Helical" evidence="7">
    <location>
        <begin position="224"/>
        <end position="246"/>
    </location>
</feature>
<evidence type="ECO:0000313" key="9">
    <source>
        <dbReference type="EMBL" id="MBF0636818.1"/>
    </source>
</evidence>
<comment type="caution">
    <text evidence="9">The sequence shown here is derived from an EMBL/GenBank/DDBJ whole genome shotgun (WGS) entry which is preliminary data.</text>
</comment>
<keyword evidence="5 7" id="KW-1133">Transmembrane helix</keyword>
<dbReference type="EMBL" id="JADGII010000008">
    <property type="protein sequence ID" value="MBF0636818.1"/>
    <property type="molecule type" value="Genomic_DNA"/>
</dbReference>
<dbReference type="PANTHER" id="PTHR33362">
    <property type="entry name" value="SIALIC ACID TRAP TRANSPORTER PERMEASE PROTEIN SIAT-RELATED"/>
    <property type="match status" value="1"/>
</dbReference>
<evidence type="ECO:0000313" key="10">
    <source>
        <dbReference type="Proteomes" id="UP000619838"/>
    </source>
</evidence>
<name>A0ABR9XSK8_9CHLB</name>
<organism evidence="9 10">
    <name type="scientific">Prosthecochloris ethylica</name>
    <dbReference type="NCBI Taxonomy" id="2743976"/>
    <lineage>
        <taxon>Bacteria</taxon>
        <taxon>Pseudomonadati</taxon>
        <taxon>Chlorobiota</taxon>
        <taxon>Chlorobiia</taxon>
        <taxon>Chlorobiales</taxon>
        <taxon>Chlorobiaceae</taxon>
        <taxon>Prosthecochloris</taxon>
    </lineage>
</organism>
<dbReference type="NCBIfam" id="TIGR00786">
    <property type="entry name" value="dctM"/>
    <property type="match status" value="1"/>
</dbReference>
<dbReference type="RefSeq" id="WP_175187479.1">
    <property type="nucleotide sequence ID" value="NZ_JABVZQ010000009.1"/>
</dbReference>
<feature type="domain" description="TRAP C4-dicarboxylate transport system permease DctM subunit" evidence="8">
    <location>
        <begin position="10"/>
        <end position="429"/>
    </location>
</feature>
<protein>
    <submittedName>
        <fullName evidence="9">TRAP transporter large permease subunit</fullName>
    </submittedName>
</protein>
<sequence length="440" mass="47341">MSEFLPFIMFAAVFVLLLVGYPVALTLGGVSVVFGLFTFGPDFFALLPMRLWGTMTNYVLMAVPLFIFMGVMLEKSGIAEKLLETMGLLFGRFRGGLALSVIIVGALLAASTGIVGATVVTMGLMSLPAMLKRGYQPELATGTIAASGTLGQIIPPSIVLVLLGSILNVSVGDMFIGAMIPGVLLVTAYVLYIIVMSVLQPSSMPSIPADELTAFARNRPWKTILEAFVIPLLLVLAVLGSIFAGIASPTEAAAIGAFGAMLLTLFQRKLSMSVLRSVMKETTYLTSMVFIILAGASAFSLVFRGMHGDRILADLITQANFQPELFLAIVMIGVFIAGFFIDFIEIIFIIVPVVAPVFSAFGVDLLWIGVLLAMNLQASFLTPPFGFSLFYLKGVSPREVTTGHLYRGIIPFIVIQLVMLVMIILFPEIVTWLPEQLTGR</sequence>
<keyword evidence="10" id="KW-1185">Reference proteome</keyword>
<feature type="transmembrane region" description="Helical" evidence="7">
    <location>
        <begin position="404"/>
        <end position="426"/>
    </location>
</feature>
<evidence type="ECO:0000256" key="2">
    <source>
        <dbReference type="ARBA" id="ARBA00022475"/>
    </source>
</evidence>
<dbReference type="InterPro" id="IPR010656">
    <property type="entry name" value="DctM"/>
</dbReference>
<dbReference type="Pfam" id="PF06808">
    <property type="entry name" value="DctM"/>
    <property type="match status" value="1"/>
</dbReference>
<gene>
    <name evidence="9" type="ORF">INT08_06470</name>
</gene>
<proteinExistence type="predicted"/>
<evidence type="ECO:0000256" key="3">
    <source>
        <dbReference type="ARBA" id="ARBA00022519"/>
    </source>
</evidence>
<keyword evidence="4 7" id="KW-0812">Transmembrane</keyword>
<dbReference type="InterPro" id="IPR004681">
    <property type="entry name" value="TRAP_DctM"/>
</dbReference>
<dbReference type="Proteomes" id="UP000619838">
    <property type="component" value="Unassembled WGS sequence"/>
</dbReference>
<keyword evidence="3" id="KW-0997">Cell inner membrane</keyword>
<feature type="transmembrane region" description="Helical" evidence="7">
    <location>
        <begin position="139"/>
        <end position="163"/>
    </location>
</feature>
<feature type="transmembrane region" description="Helical" evidence="7">
    <location>
        <begin position="6"/>
        <end position="39"/>
    </location>
</feature>
<evidence type="ECO:0000256" key="7">
    <source>
        <dbReference type="SAM" id="Phobius"/>
    </source>
</evidence>
<comment type="subcellular location">
    <subcellularLocation>
        <location evidence="1">Cell inner membrane</location>
        <topology evidence="1">Multi-pass membrane protein</topology>
    </subcellularLocation>
</comment>
<keyword evidence="6 7" id="KW-0472">Membrane</keyword>
<evidence type="ECO:0000256" key="5">
    <source>
        <dbReference type="ARBA" id="ARBA00022989"/>
    </source>
</evidence>
<feature type="transmembrane region" description="Helical" evidence="7">
    <location>
        <begin position="365"/>
        <end position="392"/>
    </location>
</feature>
<accession>A0ABR9XSK8</accession>
<reference evidence="9 10" key="1">
    <citation type="journal article" date="2020" name="Microorganisms">
        <title>Simultaneous Genome Sequencing of Prosthecochloris ethylica and Desulfuromonas acetoxidans within a Syntrophic Mixture Reveals Unique Pili and Protein Interactions.</title>
        <authorList>
            <person name="Kyndt J.A."/>
            <person name="Van Beeumen J.J."/>
            <person name="Meyer T.E."/>
        </authorList>
    </citation>
    <scope>NUCLEOTIDE SEQUENCE [LARGE SCALE GENOMIC DNA]</scope>
    <source>
        <strain evidence="9 10">N3</strain>
    </source>
</reference>
<evidence type="ECO:0000256" key="4">
    <source>
        <dbReference type="ARBA" id="ARBA00022692"/>
    </source>
</evidence>
<evidence type="ECO:0000259" key="8">
    <source>
        <dbReference type="Pfam" id="PF06808"/>
    </source>
</evidence>
<feature type="transmembrane region" description="Helical" evidence="7">
    <location>
        <begin position="252"/>
        <end position="270"/>
    </location>
</feature>
<dbReference type="PANTHER" id="PTHR33362:SF7">
    <property type="entry name" value="SLL1103 PROTEIN"/>
    <property type="match status" value="1"/>
</dbReference>
<dbReference type="PIRSF" id="PIRSF006066">
    <property type="entry name" value="HI0050"/>
    <property type="match status" value="1"/>
</dbReference>
<keyword evidence="2" id="KW-1003">Cell membrane</keyword>
<feature type="transmembrane region" description="Helical" evidence="7">
    <location>
        <begin position="97"/>
        <end position="127"/>
    </location>
</feature>
<feature type="transmembrane region" description="Helical" evidence="7">
    <location>
        <begin position="51"/>
        <end position="73"/>
    </location>
</feature>
<feature type="transmembrane region" description="Helical" evidence="7">
    <location>
        <begin position="282"/>
        <end position="305"/>
    </location>
</feature>
<evidence type="ECO:0000256" key="1">
    <source>
        <dbReference type="ARBA" id="ARBA00004429"/>
    </source>
</evidence>